<evidence type="ECO:0000256" key="3">
    <source>
        <dbReference type="ARBA" id="ARBA00022475"/>
    </source>
</evidence>
<dbReference type="InterPro" id="IPR050515">
    <property type="entry name" value="Beta-lactam/transpept"/>
</dbReference>
<keyword evidence="6" id="KW-0645">Protease</keyword>
<evidence type="ECO:0000256" key="8">
    <source>
        <dbReference type="ARBA" id="ARBA00022801"/>
    </source>
</evidence>
<dbReference type="InterPro" id="IPR017790">
    <property type="entry name" value="Penicillin-binding_protein_2"/>
</dbReference>
<dbReference type="GO" id="GO:0071555">
    <property type="term" value="P:cell wall organization"/>
    <property type="evidence" value="ECO:0007669"/>
    <property type="project" value="UniProtKB-KW"/>
</dbReference>
<dbReference type="Pfam" id="PF03717">
    <property type="entry name" value="PBP_dimer"/>
    <property type="match status" value="1"/>
</dbReference>
<dbReference type="GO" id="GO:0009252">
    <property type="term" value="P:peptidoglycan biosynthetic process"/>
    <property type="evidence" value="ECO:0007669"/>
    <property type="project" value="UniProtKB-KW"/>
</dbReference>
<keyword evidence="5" id="KW-0121">Carboxypeptidase</keyword>
<reference evidence="17" key="1">
    <citation type="journal article" date="2020" name="mSystems">
        <title>Genome- and Community-Level Interaction Insights into Carbon Utilization and Element Cycling Functions of Hydrothermarchaeota in Hydrothermal Sediment.</title>
        <authorList>
            <person name="Zhou Z."/>
            <person name="Liu Y."/>
            <person name="Xu W."/>
            <person name="Pan J."/>
            <person name="Luo Z.H."/>
            <person name="Li M."/>
        </authorList>
    </citation>
    <scope>NUCLEOTIDE SEQUENCE [LARGE SCALE GENOMIC DNA]</scope>
    <source>
        <strain evidence="17">SpSt-769</strain>
    </source>
</reference>
<evidence type="ECO:0000259" key="15">
    <source>
        <dbReference type="Pfam" id="PF00905"/>
    </source>
</evidence>
<dbReference type="InterPro" id="IPR001460">
    <property type="entry name" value="PCN-bd_Tpept"/>
</dbReference>
<evidence type="ECO:0000256" key="7">
    <source>
        <dbReference type="ARBA" id="ARBA00022692"/>
    </source>
</evidence>
<dbReference type="EMBL" id="DTGT01000263">
    <property type="protein sequence ID" value="HGH61306.1"/>
    <property type="molecule type" value="Genomic_DNA"/>
</dbReference>
<dbReference type="GO" id="GO:0009002">
    <property type="term" value="F:serine-type D-Ala-D-Ala carboxypeptidase activity"/>
    <property type="evidence" value="ECO:0007669"/>
    <property type="project" value="InterPro"/>
</dbReference>
<feature type="transmembrane region" description="Helical" evidence="14">
    <location>
        <begin position="20"/>
        <end position="37"/>
    </location>
</feature>
<comment type="subcellular location">
    <subcellularLocation>
        <location evidence="2">Cell membrane</location>
    </subcellularLocation>
    <subcellularLocation>
        <location evidence="1">Membrane</location>
        <topology evidence="1">Single-pass membrane protein</topology>
    </subcellularLocation>
</comment>
<evidence type="ECO:0000259" key="16">
    <source>
        <dbReference type="Pfam" id="PF03717"/>
    </source>
</evidence>
<dbReference type="GO" id="GO:0008658">
    <property type="term" value="F:penicillin binding"/>
    <property type="evidence" value="ECO:0007669"/>
    <property type="project" value="InterPro"/>
</dbReference>
<evidence type="ECO:0000256" key="13">
    <source>
        <dbReference type="ARBA" id="ARBA00023316"/>
    </source>
</evidence>
<evidence type="ECO:0000256" key="14">
    <source>
        <dbReference type="SAM" id="Phobius"/>
    </source>
</evidence>
<evidence type="ECO:0000256" key="11">
    <source>
        <dbReference type="ARBA" id="ARBA00022989"/>
    </source>
</evidence>
<dbReference type="PANTHER" id="PTHR30627">
    <property type="entry name" value="PEPTIDOGLYCAN D,D-TRANSPEPTIDASE"/>
    <property type="match status" value="1"/>
</dbReference>
<dbReference type="InterPro" id="IPR036138">
    <property type="entry name" value="PBP_dimer_sf"/>
</dbReference>
<accession>A0A7C4AS39</accession>
<sequence>MKEMPGLRIVGNVFSNRVKIAGAIIIAAMALLCVNLWRLQVLRGESYDEKSRKNMVRLIRLPAPRGSILDCNGKVLAENRPGFQFSVVAQELDNPCELIQRCSVATGIPQEKMRALVERSKSLPRFTTYPLKKNLSLEQASLLQSLTADLRGAVVEVKPYRLYPLGDTLCHVIGAVGEVNPDELIKSAKAGYRIGDYVGKSGLEKEYEHYLKGEEGWERIEIDAKGRQLTEVVRNPPRRGADIYLTVDSSFQKYVESIFLHRAGSVVAVDPETGRILAIVSKPGFDLNVFSPSISEKDWKNLNNDPLHPLENRAIRGLYSPGSAFKIVTAAAALSERIISPERKFLCTGELDVGGIVFRCWNRHGHGNMNLHNALVESCDVYFYEVGRRLGADRMAKWAALFGLGKPSGVSLPQELPGLVPTNSWKMRTYGEPIKDGETVSIAIGQGFLLATPLQLAVMVAAFANGGKVMRPAIVDKIRSFDGEVIYEHSPVARWLLPLSDDHREMIRAAMMHAVQDRRGTGRKAFIPGLNVKGKTGTTQVISTRDQTLSPDQIPYHERTHAIFVALVDDRPKKIALVVVVEHGGGGGATAAPIARKILCRYYGIKDPGEPKD</sequence>
<evidence type="ECO:0000313" key="17">
    <source>
        <dbReference type="EMBL" id="HGH61306.1"/>
    </source>
</evidence>
<dbReference type="GO" id="GO:0008360">
    <property type="term" value="P:regulation of cell shape"/>
    <property type="evidence" value="ECO:0007669"/>
    <property type="project" value="UniProtKB-KW"/>
</dbReference>
<name>A0A7C4AS39_9BACT</name>
<evidence type="ECO:0000256" key="1">
    <source>
        <dbReference type="ARBA" id="ARBA00004167"/>
    </source>
</evidence>
<feature type="domain" description="Penicillin-binding protein dimerisation" evidence="16">
    <location>
        <begin position="61"/>
        <end position="232"/>
    </location>
</feature>
<dbReference type="GO" id="GO:0071972">
    <property type="term" value="F:peptidoglycan L,D-transpeptidase activity"/>
    <property type="evidence" value="ECO:0007669"/>
    <property type="project" value="TreeGrafter"/>
</dbReference>
<dbReference type="PANTHER" id="PTHR30627:SF2">
    <property type="entry name" value="PEPTIDOGLYCAN D,D-TRANSPEPTIDASE MRDA"/>
    <property type="match status" value="1"/>
</dbReference>
<keyword evidence="3" id="KW-1003">Cell membrane</keyword>
<keyword evidence="9" id="KW-0133">Cell shape</keyword>
<keyword evidence="10" id="KW-0573">Peptidoglycan synthesis</keyword>
<dbReference type="Gene3D" id="3.90.1310.10">
    <property type="entry name" value="Penicillin-binding protein 2a (Domain 2)"/>
    <property type="match status" value="1"/>
</dbReference>
<gene>
    <name evidence="17" type="primary">mrdA</name>
    <name evidence="17" type="ORF">ENV54_08420</name>
</gene>
<evidence type="ECO:0000256" key="4">
    <source>
        <dbReference type="ARBA" id="ARBA00022519"/>
    </source>
</evidence>
<keyword evidence="7 14" id="KW-0812">Transmembrane</keyword>
<comment type="caution">
    <text evidence="17">The sequence shown here is derived from an EMBL/GenBank/DDBJ whole genome shotgun (WGS) entry which is preliminary data.</text>
</comment>
<dbReference type="GO" id="GO:0005886">
    <property type="term" value="C:plasma membrane"/>
    <property type="evidence" value="ECO:0007669"/>
    <property type="project" value="UniProtKB-SubCell"/>
</dbReference>
<evidence type="ECO:0000256" key="6">
    <source>
        <dbReference type="ARBA" id="ARBA00022670"/>
    </source>
</evidence>
<protein>
    <submittedName>
        <fullName evidence="17">Penicillin-binding protein 2</fullName>
    </submittedName>
</protein>
<dbReference type="InterPro" id="IPR012338">
    <property type="entry name" value="Beta-lactam/transpept-like"/>
</dbReference>
<keyword evidence="12 14" id="KW-0472">Membrane</keyword>
<evidence type="ECO:0000256" key="5">
    <source>
        <dbReference type="ARBA" id="ARBA00022645"/>
    </source>
</evidence>
<keyword evidence="8" id="KW-0378">Hydrolase</keyword>
<dbReference type="Pfam" id="PF00905">
    <property type="entry name" value="Transpeptidase"/>
    <property type="match status" value="1"/>
</dbReference>
<dbReference type="InterPro" id="IPR005311">
    <property type="entry name" value="PBP_dimer"/>
</dbReference>
<feature type="domain" description="Penicillin-binding protein transpeptidase" evidence="15">
    <location>
        <begin position="264"/>
        <end position="599"/>
    </location>
</feature>
<keyword evidence="4" id="KW-0997">Cell inner membrane</keyword>
<dbReference type="SUPFAM" id="SSF56519">
    <property type="entry name" value="Penicillin binding protein dimerisation domain"/>
    <property type="match status" value="1"/>
</dbReference>
<keyword evidence="11 14" id="KW-1133">Transmembrane helix</keyword>
<evidence type="ECO:0000256" key="2">
    <source>
        <dbReference type="ARBA" id="ARBA00004236"/>
    </source>
</evidence>
<evidence type="ECO:0000256" key="9">
    <source>
        <dbReference type="ARBA" id="ARBA00022960"/>
    </source>
</evidence>
<keyword evidence="13" id="KW-0961">Cell wall biogenesis/degradation</keyword>
<dbReference type="NCBIfam" id="TIGR03423">
    <property type="entry name" value="pbp2_mrdA"/>
    <property type="match status" value="1"/>
</dbReference>
<dbReference type="GO" id="GO:0006508">
    <property type="term" value="P:proteolysis"/>
    <property type="evidence" value="ECO:0007669"/>
    <property type="project" value="UniProtKB-KW"/>
</dbReference>
<dbReference type="FunFam" id="3.40.710.10:FF:000024">
    <property type="entry name" value="Penicillin-binding protein 2"/>
    <property type="match status" value="1"/>
</dbReference>
<dbReference type="SUPFAM" id="SSF56601">
    <property type="entry name" value="beta-lactamase/transpeptidase-like"/>
    <property type="match status" value="1"/>
</dbReference>
<proteinExistence type="predicted"/>
<dbReference type="Gene3D" id="3.40.710.10">
    <property type="entry name" value="DD-peptidase/beta-lactamase superfamily"/>
    <property type="match status" value="1"/>
</dbReference>
<organism evidence="17">
    <name type="scientific">Desulfomonile tiedjei</name>
    <dbReference type="NCBI Taxonomy" id="2358"/>
    <lineage>
        <taxon>Bacteria</taxon>
        <taxon>Pseudomonadati</taxon>
        <taxon>Thermodesulfobacteriota</taxon>
        <taxon>Desulfomonilia</taxon>
        <taxon>Desulfomonilales</taxon>
        <taxon>Desulfomonilaceae</taxon>
        <taxon>Desulfomonile</taxon>
    </lineage>
</organism>
<evidence type="ECO:0000256" key="12">
    <source>
        <dbReference type="ARBA" id="ARBA00023136"/>
    </source>
</evidence>
<evidence type="ECO:0000256" key="10">
    <source>
        <dbReference type="ARBA" id="ARBA00022984"/>
    </source>
</evidence>
<dbReference type="AlphaFoldDB" id="A0A7C4AS39"/>